<dbReference type="InterPro" id="IPR020843">
    <property type="entry name" value="ER"/>
</dbReference>
<evidence type="ECO:0000313" key="2">
    <source>
        <dbReference type="EMBL" id="MBY8886287.1"/>
    </source>
</evidence>
<gene>
    <name evidence="2" type="ORF">K7472_15645</name>
</gene>
<proteinExistence type="predicted"/>
<dbReference type="SUPFAM" id="SSF50129">
    <property type="entry name" value="GroES-like"/>
    <property type="match status" value="1"/>
</dbReference>
<accession>A0ABS7QSX2</accession>
<dbReference type="PANTHER" id="PTHR43677">
    <property type="entry name" value="SHORT-CHAIN DEHYDROGENASE/REDUCTASE"/>
    <property type="match status" value="1"/>
</dbReference>
<sequence length="318" mass="32378">MHAAVVHAYGEAPRYESLPDPEAAPGEVIVDVVAAGLHPLVRSVASGRHYTSDGALPLVPGFDGVGRTPDGTLAYFAGRSGGNGSMAERVAVPERALVPLPDGLDPVAVAALMNPAMSAWLALRDRAGLRAGESVLVLGATGSAGRMAVQLARHLGAAEVVAAGRDADALGRLTAIGADRTVSLSAPDDDLTAAVAKAAADVDVVVDYVWGRPAELALAALTSARRDSAHPLRWVHVGATAGPTITLPAATLRKTAVEFRGSGLGSVAPDRMDAALRELVALLPSAGLHAATATAPLSDVQRAWDAELPSGTRLVLLP</sequence>
<name>A0ABS7QSX2_9ACTN</name>
<evidence type="ECO:0000259" key="1">
    <source>
        <dbReference type="SMART" id="SM00829"/>
    </source>
</evidence>
<dbReference type="InterPro" id="IPR013149">
    <property type="entry name" value="ADH-like_C"/>
</dbReference>
<dbReference type="PANTHER" id="PTHR43677:SF11">
    <property type="entry name" value="ZINC-CONTAINING ALCOHOL DEHYDROGENASE"/>
    <property type="match status" value="1"/>
</dbReference>
<dbReference type="Gene3D" id="3.90.180.10">
    <property type="entry name" value="Medium-chain alcohol dehydrogenases, catalytic domain"/>
    <property type="match status" value="2"/>
</dbReference>
<dbReference type="InterPro" id="IPR011032">
    <property type="entry name" value="GroES-like_sf"/>
</dbReference>
<dbReference type="SMART" id="SM00829">
    <property type="entry name" value="PKS_ER"/>
    <property type="match status" value="1"/>
</dbReference>
<dbReference type="Gene3D" id="3.40.50.720">
    <property type="entry name" value="NAD(P)-binding Rossmann-like Domain"/>
    <property type="match status" value="1"/>
</dbReference>
<organism evidence="2 3">
    <name type="scientific">Streptantibioticus parmotrematis</name>
    <dbReference type="NCBI Taxonomy" id="2873249"/>
    <lineage>
        <taxon>Bacteria</taxon>
        <taxon>Bacillati</taxon>
        <taxon>Actinomycetota</taxon>
        <taxon>Actinomycetes</taxon>
        <taxon>Kitasatosporales</taxon>
        <taxon>Streptomycetaceae</taxon>
        <taxon>Streptantibioticus</taxon>
    </lineage>
</organism>
<evidence type="ECO:0000313" key="3">
    <source>
        <dbReference type="Proteomes" id="UP001198565"/>
    </source>
</evidence>
<dbReference type="Pfam" id="PF00107">
    <property type="entry name" value="ADH_zinc_N"/>
    <property type="match status" value="1"/>
</dbReference>
<reference evidence="2 3" key="1">
    <citation type="submission" date="2021-08" db="EMBL/GenBank/DDBJ databases">
        <title>Streptomyces sp. PTM05 isolated from lichen.</title>
        <authorList>
            <person name="Somphong A."/>
            <person name="Phongsopitanun W."/>
            <person name="Tanasupawat S."/>
        </authorList>
    </citation>
    <scope>NUCLEOTIDE SEQUENCE [LARGE SCALE GENOMIC DNA]</scope>
    <source>
        <strain evidence="2 3">Ptm05</strain>
    </source>
</reference>
<dbReference type="InterPro" id="IPR051397">
    <property type="entry name" value="Zn-ADH-like_protein"/>
</dbReference>
<dbReference type="RefSeq" id="WP_222978354.1">
    <property type="nucleotide sequence ID" value="NZ_JAINVZ010000009.1"/>
</dbReference>
<comment type="caution">
    <text evidence="2">The sequence shown here is derived from an EMBL/GenBank/DDBJ whole genome shotgun (WGS) entry which is preliminary data.</text>
</comment>
<dbReference type="SUPFAM" id="SSF51735">
    <property type="entry name" value="NAD(P)-binding Rossmann-fold domains"/>
    <property type="match status" value="1"/>
</dbReference>
<dbReference type="Proteomes" id="UP001198565">
    <property type="component" value="Unassembled WGS sequence"/>
</dbReference>
<dbReference type="InterPro" id="IPR036291">
    <property type="entry name" value="NAD(P)-bd_dom_sf"/>
</dbReference>
<feature type="domain" description="Enoyl reductase (ER)" evidence="1">
    <location>
        <begin position="10"/>
        <end position="316"/>
    </location>
</feature>
<protein>
    <submittedName>
        <fullName evidence="2">Zinc-binding alcohol dehydrogenase family protein</fullName>
    </submittedName>
</protein>
<dbReference type="EMBL" id="JAINVZ010000009">
    <property type="protein sequence ID" value="MBY8886287.1"/>
    <property type="molecule type" value="Genomic_DNA"/>
</dbReference>
<keyword evidence="3" id="KW-1185">Reference proteome</keyword>